<dbReference type="EMBL" id="JBFCZG010000001">
    <property type="protein sequence ID" value="KAL3427475.1"/>
    <property type="molecule type" value="Genomic_DNA"/>
</dbReference>
<comment type="caution">
    <text evidence="2">The sequence shown here is derived from an EMBL/GenBank/DDBJ whole genome shotgun (WGS) entry which is preliminary data.</text>
</comment>
<sequence length="232" mass="23896">MAKAIHASATNTRDLIDDMSPELDQLLARADLELVRRLKASNPNTIVSLRTDTTARIASGPGISSYPLRTGNTTSLDGSSAAAAGSAPQITTQTTAGLFGGPRQLQPAPFPGHRQLEPAPFPGYGQLQPAPVPGYRQLQPAPFPSYRQLQPAPVPGYSDEQSGGALGAGTGTPDGGSFHPFQLGPGEGGSRRNSYSGPAMSYTFPEGNGGGVDDAPNSASKLSTEANEPPAM</sequence>
<name>A0ABR4PW51_9HELO</name>
<proteinExistence type="predicted"/>
<accession>A0ABR4PW51</accession>
<feature type="compositionally biased region" description="Polar residues" evidence="1">
    <location>
        <begin position="217"/>
        <end position="226"/>
    </location>
</feature>
<protein>
    <submittedName>
        <fullName evidence="2">Uncharacterized protein</fullName>
    </submittedName>
</protein>
<reference evidence="2 3" key="1">
    <citation type="submission" date="2024-06" db="EMBL/GenBank/DDBJ databases">
        <title>Complete genome of Phlyctema vagabunda strain 19-DSS-EL-015.</title>
        <authorList>
            <person name="Fiorenzani C."/>
        </authorList>
    </citation>
    <scope>NUCLEOTIDE SEQUENCE [LARGE SCALE GENOMIC DNA]</scope>
    <source>
        <strain evidence="2 3">19-DSS-EL-015</strain>
    </source>
</reference>
<feature type="compositionally biased region" description="Gly residues" evidence="1">
    <location>
        <begin position="164"/>
        <end position="174"/>
    </location>
</feature>
<feature type="region of interest" description="Disordered" evidence="1">
    <location>
        <begin position="93"/>
        <end position="232"/>
    </location>
</feature>
<evidence type="ECO:0000313" key="3">
    <source>
        <dbReference type="Proteomes" id="UP001629113"/>
    </source>
</evidence>
<organism evidence="2 3">
    <name type="scientific">Phlyctema vagabunda</name>
    <dbReference type="NCBI Taxonomy" id="108571"/>
    <lineage>
        <taxon>Eukaryota</taxon>
        <taxon>Fungi</taxon>
        <taxon>Dikarya</taxon>
        <taxon>Ascomycota</taxon>
        <taxon>Pezizomycotina</taxon>
        <taxon>Leotiomycetes</taxon>
        <taxon>Helotiales</taxon>
        <taxon>Dermateaceae</taxon>
        <taxon>Phlyctema</taxon>
    </lineage>
</organism>
<evidence type="ECO:0000313" key="2">
    <source>
        <dbReference type="EMBL" id="KAL3427475.1"/>
    </source>
</evidence>
<dbReference type="Proteomes" id="UP001629113">
    <property type="component" value="Unassembled WGS sequence"/>
</dbReference>
<gene>
    <name evidence="2" type="ORF">PVAG01_00984</name>
</gene>
<keyword evidence="3" id="KW-1185">Reference proteome</keyword>
<evidence type="ECO:0000256" key="1">
    <source>
        <dbReference type="SAM" id="MobiDB-lite"/>
    </source>
</evidence>